<evidence type="ECO:0000313" key="3">
    <source>
        <dbReference type="EMBL" id="QHO68980.1"/>
    </source>
</evidence>
<keyword evidence="2" id="KW-0812">Transmembrane</keyword>
<gene>
    <name evidence="3" type="ORF">BHD05_04315</name>
</gene>
<feature type="region of interest" description="Disordered" evidence="1">
    <location>
        <begin position="1"/>
        <end position="179"/>
    </location>
</feature>
<dbReference type="AlphaFoldDB" id="A0A7L5AEY1"/>
<protein>
    <submittedName>
        <fullName evidence="3">Uncharacterized protein</fullName>
    </submittedName>
</protein>
<feature type="compositionally biased region" description="Basic and acidic residues" evidence="1">
    <location>
        <begin position="51"/>
        <end position="111"/>
    </location>
</feature>
<proteinExistence type="predicted"/>
<dbReference type="Proteomes" id="UP000464507">
    <property type="component" value="Chromosome"/>
</dbReference>
<sequence>MTDRRGETTRFDPRFDPAFQPGYDTAATLQGERVDGGAPRRGIADAPDATVSDRRSADQRSADQRSADQHAADQHGADLPTTERRATDRATTERRATDRATIERRATDRATAEQPATNRATTDRATTDRATTDQRAAGSQSGLAPNGSGPRPHGPPLPYAEAETGSGAPGRFGVEESDVAPPTHSVNPFLLVLWVASALMVFGGVALFQWVGQLTAEAQRTGSAPYDYFLVQSLIFGAPLLMVLGVATATGILFVHAVRWRKRR</sequence>
<feature type="transmembrane region" description="Helical" evidence="2">
    <location>
        <begin position="231"/>
        <end position="255"/>
    </location>
</feature>
<dbReference type="KEGG" id="mant:BHD05_04315"/>
<dbReference type="EMBL" id="CP017146">
    <property type="protein sequence ID" value="QHO68980.1"/>
    <property type="molecule type" value="Genomic_DNA"/>
</dbReference>
<evidence type="ECO:0000313" key="4">
    <source>
        <dbReference type="Proteomes" id="UP000464507"/>
    </source>
</evidence>
<evidence type="ECO:0000256" key="1">
    <source>
        <dbReference type="SAM" id="MobiDB-lite"/>
    </source>
</evidence>
<feature type="compositionally biased region" description="Basic and acidic residues" evidence="1">
    <location>
        <begin position="121"/>
        <end position="132"/>
    </location>
</feature>
<accession>A0A7L5AEY1</accession>
<name>A0A7L5AEY1_9MICO</name>
<dbReference type="RefSeq" id="WP_202614287.1">
    <property type="nucleotide sequence ID" value="NZ_CP017146.1"/>
</dbReference>
<evidence type="ECO:0000256" key="2">
    <source>
        <dbReference type="SAM" id="Phobius"/>
    </source>
</evidence>
<reference evidence="3 4" key="1">
    <citation type="submission" date="2016-09" db="EMBL/GenBank/DDBJ databases">
        <title>Complete genome sequence of microbes from the polar regions.</title>
        <authorList>
            <person name="Liao L."/>
            <person name="Chen B."/>
        </authorList>
    </citation>
    <scope>NUCLEOTIDE SEQUENCE [LARGE SCALE GENOMIC DNA]</scope>
    <source>
        <strain evidence="3 4">ZS314</strain>
    </source>
</reference>
<feature type="compositionally biased region" description="Basic and acidic residues" evidence="1">
    <location>
        <begin position="1"/>
        <end position="15"/>
    </location>
</feature>
<keyword evidence="2" id="KW-0472">Membrane</keyword>
<keyword evidence="4" id="KW-1185">Reference proteome</keyword>
<organism evidence="3 4">
    <name type="scientific">Marisediminicola antarctica</name>
    <dbReference type="NCBI Taxonomy" id="674079"/>
    <lineage>
        <taxon>Bacteria</taxon>
        <taxon>Bacillati</taxon>
        <taxon>Actinomycetota</taxon>
        <taxon>Actinomycetes</taxon>
        <taxon>Micrococcales</taxon>
        <taxon>Microbacteriaceae</taxon>
        <taxon>Marisediminicola</taxon>
    </lineage>
</organism>
<keyword evidence="2" id="KW-1133">Transmembrane helix</keyword>
<feature type="transmembrane region" description="Helical" evidence="2">
    <location>
        <begin position="189"/>
        <end position="211"/>
    </location>
</feature>